<dbReference type="Proteomes" id="UP001590950">
    <property type="component" value="Unassembled WGS sequence"/>
</dbReference>
<dbReference type="InterPro" id="IPR011333">
    <property type="entry name" value="SKP1/BTB/POZ_sf"/>
</dbReference>
<dbReference type="EMBL" id="JBEFKJ010000041">
    <property type="protein sequence ID" value="KAL2037384.1"/>
    <property type="molecule type" value="Genomic_DNA"/>
</dbReference>
<keyword evidence="2" id="KW-1185">Reference proteome</keyword>
<accession>A0ABR3ZXX5</accession>
<reference evidence="1 2" key="1">
    <citation type="submission" date="2024-09" db="EMBL/GenBank/DDBJ databases">
        <title>Rethinking Asexuality: The Enigmatic Case of Functional Sexual Genes in Lepraria (Stereocaulaceae).</title>
        <authorList>
            <person name="Doellman M."/>
            <person name="Sun Y."/>
            <person name="Barcenas-Pena A."/>
            <person name="Lumbsch H.T."/>
            <person name="Grewe F."/>
        </authorList>
    </citation>
    <scope>NUCLEOTIDE SEQUENCE [LARGE SCALE GENOMIC DNA]</scope>
    <source>
        <strain evidence="1 2">Mercado 3170</strain>
    </source>
</reference>
<evidence type="ECO:0000313" key="1">
    <source>
        <dbReference type="EMBL" id="KAL2037384.1"/>
    </source>
</evidence>
<proteinExistence type="predicted"/>
<organism evidence="1 2">
    <name type="scientific">Stereocaulon virgatum</name>
    <dbReference type="NCBI Taxonomy" id="373712"/>
    <lineage>
        <taxon>Eukaryota</taxon>
        <taxon>Fungi</taxon>
        <taxon>Dikarya</taxon>
        <taxon>Ascomycota</taxon>
        <taxon>Pezizomycotina</taxon>
        <taxon>Lecanoromycetes</taxon>
        <taxon>OSLEUM clade</taxon>
        <taxon>Lecanoromycetidae</taxon>
        <taxon>Lecanorales</taxon>
        <taxon>Lecanorineae</taxon>
        <taxon>Stereocaulaceae</taxon>
        <taxon>Stereocaulon</taxon>
    </lineage>
</organism>
<protein>
    <recommendedName>
        <fullName evidence="3">BTB domain-containing protein</fullName>
    </recommendedName>
</protein>
<evidence type="ECO:0000313" key="2">
    <source>
        <dbReference type="Proteomes" id="UP001590950"/>
    </source>
</evidence>
<dbReference type="Gene3D" id="3.30.710.10">
    <property type="entry name" value="Potassium Channel Kv1.1, Chain A"/>
    <property type="match status" value="1"/>
</dbReference>
<sequence length="338" mass="37738">MTITTPYEADPAGDLTLLVGPDQRSIRVCSKVLSLASPVFAAMMGPKFAEGRALLGNQLSSPSPITISLPEDDVEAMVLFCTIIHFKEHATPNVSFPVLEKLAFLCDKYDAARALSSASEVWMSPFPGSKDGESSFLKVLWISYALGNHRNFWKASRAIVQNYTRTDLLEQRHSIEDTALPPRILDSIDAEREAHLRRFVTTLQTILIPHLTAQCPSHSLHGTINAACGHLMKSGHYIQELHRLQLWPMPDSDSTKSLRDIYDRFYGLQRCPIVNPWCHNSQWDVAKIDCTQLLMTAGHEILAKPVGLCLNCVRDGRIMRQDGNCQKQSLELCKDIVG</sequence>
<gene>
    <name evidence="1" type="ORF">N7G274_009869</name>
</gene>
<comment type="caution">
    <text evidence="1">The sequence shown here is derived from an EMBL/GenBank/DDBJ whole genome shotgun (WGS) entry which is preliminary data.</text>
</comment>
<name>A0ABR3ZXX5_9LECA</name>
<evidence type="ECO:0008006" key="3">
    <source>
        <dbReference type="Google" id="ProtNLM"/>
    </source>
</evidence>